<dbReference type="AlphaFoldDB" id="A0A8T0PRP6"/>
<reference evidence="1" key="1">
    <citation type="submission" date="2020-05" db="EMBL/GenBank/DDBJ databases">
        <title>WGS assembly of Panicum virgatum.</title>
        <authorList>
            <person name="Lovell J.T."/>
            <person name="Jenkins J."/>
            <person name="Shu S."/>
            <person name="Juenger T.E."/>
            <person name="Schmutz J."/>
        </authorList>
    </citation>
    <scope>NUCLEOTIDE SEQUENCE</scope>
    <source>
        <strain evidence="1">AP13</strain>
    </source>
</reference>
<evidence type="ECO:0000313" key="2">
    <source>
        <dbReference type="Proteomes" id="UP000823388"/>
    </source>
</evidence>
<sequence length="29" mass="3099">MKESSGSACPRFRSAGLNSCLLLWSSRPG</sequence>
<keyword evidence="2" id="KW-1185">Reference proteome</keyword>
<accession>A0A8T0PRP6</accession>
<comment type="caution">
    <text evidence="1">The sequence shown here is derived from an EMBL/GenBank/DDBJ whole genome shotgun (WGS) entry which is preliminary data.</text>
</comment>
<protein>
    <submittedName>
        <fullName evidence="1">Uncharacterized protein</fullName>
    </submittedName>
</protein>
<dbReference type="Proteomes" id="UP000823388">
    <property type="component" value="Chromosome 7N"/>
</dbReference>
<gene>
    <name evidence="1" type="ORF">PVAP13_7NG130957</name>
</gene>
<evidence type="ECO:0000313" key="1">
    <source>
        <dbReference type="EMBL" id="KAG2564360.1"/>
    </source>
</evidence>
<name>A0A8T0PRP6_PANVG</name>
<dbReference type="EMBL" id="CM029050">
    <property type="protein sequence ID" value="KAG2564360.1"/>
    <property type="molecule type" value="Genomic_DNA"/>
</dbReference>
<proteinExistence type="predicted"/>
<organism evidence="1 2">
    <name type="scientific">Panicum virgatum</name>
    <name type="common">Blackwell switchgrass</name>
    <dbReference type="NCBI Taxonomy" id="38727"/>
    <lineage>
        <taxon>Eukaryota</taxon>
        <taxon>Viridiplantae</taxon>
        <taxon>Streptophyta</taxon>
        <taxon>Embryophyta</taxon>
        <taxon>Tracheophyta</taxon>
        <taxon>Spermatophyta</taxon>
        <taxon>Magnoliopsida</taxon>
        <taxon>Liliopsida</taxon>
        <taxon>Poales</taxon>
        <taxon>Poaceae</taxon>
        <taxon>PACMAD clade</taxon>
        <taxon>Panicoideae</taxon>
        <taxon>Panicodae</taxon>
        <taxon>Paniceae</taxon>
        <taxon>Panicinae</taxon>
        <taxon>Panicum</taxon>
        <taxon>Panicum sect. Hiantes</taxon>
    </lineage>
</organism>